<evidence type="ECO:0000256" key="1">
    <source>
        <dbReference type="SAM" id="MobiDB-lite"/>
    </source>
</evidence>
<dbReference type="AlphaFoldDB" id="A0A8X8XKQ9"/>
<dbReference type="EMBL" id="PNBA02000008">
    <property type="protein sequence ID" value="KAG6414607.1"/>
    <property type="molecule type" value="Genomic_DNA"/>
</dbReference>
<dbReference type="SUPFAM" id="SSF81606">
    <property type="entry name" value="PP2C-like"/>
    <property type="match status" value="1"/>
</dbReference>
<accession>A0A8X8XKQ9</accession>
<dbReference type="PANTHER" id="PTHR13832">
    <property type="entry name" value="PROTEIN PHOSPHATASE 2C"/>
    <property type="match status" value="1"/>
</dbReference>
<feature type="region of interest" description="Disordered" evidence="1">
    <location>
        <begin position="360"/>
        <end position="398"/>
    </location>
</feature>
<gene>
    <name evidence="3" type="ORF">SASPL_121980</name>
</gene>
<dbReference type="SMART" id="SM00332">
    <property type="entry name" value="PP2Cc"/>
    <property type="match status" value="1"/>
</dbReference>
<dbReference type="Gene3D" id="3.60.40.10">
    <property type="entry name" value="PPM-type phosphatase domain"/>
    <property type="match status" value="1"/>
</dbReference>
<protein>
    <recommendedName>
        <fullName evidence="2">PPM-type phosphatase domain-containing protein</fullName>
    </recommendedName>
</protein>
<proteinExistence type="predicted"/>
<sequence>MGAHLSTPKTEKSSEDGENDRLRFGLSAMQGWRINMADAVCSELQFISQVFFRNTLIMKFCILVRRHLLPDPEGIHAAIPYLDNTRSFFGVYDGHLGGEVAKFCAKFLHQQVPKQEEYSAGDVGTALRKSFLRMDELMTGHRGWRELAIIGDRLTSHDILEEGAIWSPIRDPSNWTEEGPHSDFKGPHSGSTACVAVIGENQLVVANAGDSLCVISRNGQARELSVDHKPTLSAERERIIRAGGFVRGGRVEGYLDVSRAIGCVEFKSSIYLPPEEQMVIADPEVKTVEFTDEDEFIVVATDGIWDCMPSQEVVEFIHEQLQHESKLSLVCGKVLDRCLAPTTNAGNGCDNMTMILIQLKKPEHSGEPSDMKSPASEEKHPGSSSQFPSLLSSEENAD</sequence>
<feature type="domain" description="PPM-type phosphatase" evidence="2">
    <location>
        <begin position="23"/>
        <end position="359"/>
    </location>
</feature>
<comment type="caution">
    <text evidence="3">The sequence shown here is derived from an EMBL/GenBank/DDBJ whole genome shotgun (WGS) entry which is preliminary data.</text>
</comment>
<dbReference type="CDD" id="cd00143">
    <property type="entry name" value="PP2Cc"/>
    <property type="match status" value="1"/>
</dbReference>
<dbReference type="PROSITE" id="PS51746">
    <property type="entry name" value="PPM_2"/>
    <property type="match status" value="1"/>
</dbReference>
<evidence type="ECO:0000313" key="3">
    <source>
        <dbReference type="EMBL" id="KAG6414607.1"/>
    </source>
</evidence>
<feature type="compositionally biased region" description="Basic and acidic residues" evidence="1">
    <location>
        <begin position="360"/>
        <end position="381"/>
    </location>
</feature>
<dbReference type="Proteomes" id="UP000298416">
    <property type="component" value="Unassembled WGS sequence"/>
</dbReference>
<dbReference type="InterPro" id="IPR001932">
    <property type="entry name" value="PPM-type_phosphatase-like_dom"/>
</dbReference>
<dbReference type="InterPro" id="IPR015655">
    <property type="entry name" value="PP2C"/>
</dbReference>
<name>A0A8X8XKQ9_SALSN</name>
<dbReference type="PANTHER" id="PTHR13832:SF840">
    <property type="entry name" value="PROTEIN PHOSPHATASE 2C 60-RELATED"/>
    <property type="match status" value="1"/>
</dbReference>
<dbReference type="Pfam" id="PF00481">
    <property type="entry name" value="PP2C"/>
    <property type="match status" value="2"/>
</dbReference>
<reference evidence="3" key="1">
    <citation type="submission" date="2018-01" db="EMBL/GenBank/DDBJ databases">
        <authorList>
            <person name="Mao J.F."/>
        </authorList>
    </citation>
    <scope>NUCLEOTIDE SEQUENCE</scope>
    <source>
        <strain evidence="3">Huo1</strain>
        <tissue evidence="3">Leaf</tissue>
    </source>
</reference>
<organism evidence="3">
    <name type="scientific">Salvia splendens</name>
    <name type="common">Scarlet sage</name>
    <dbReference type="NCBI Taxonomy" id="180675"/>
    <lineage>
        <taxon>Eukaryota</taxon>
        <taxon>Viridiplantae</taxon>
        <taxon>Streptophyta</taxon>
        <taxon>Embryophyta</taxon>
        <taxon>Tracheophyta</taxon>
        <taxon>Spermatophyta</taxon>
        <taxon>Magnoliopsida</taxon>
        <taxon>eudicotyledons</taxon>
        <taxon>Gunneridae</taxon>
        <taxon>Pentapetalae</taxon>
        <taxon>asterids</taxon>
        <taxon>lamiids</taxon>
        <taxon>Lamiales</taxon>
        <taxon>Lamiaceae</taxon>
        <taxon>Nepetoideae</taxon>
        <taxon>Mentheae</taxon>
        <taxon>Salviinae</taxon>
        <taxon>Salvia</taxon>
        <taxon>Salvia subgen. Calosphace</taxon>
        <taxon>core Calosphace</taxon>
    </lineage>
</organism>
<dbReference type="InterPro" id="IPR036457">
    <property type="entry name" value="PPM-type-like_dom_sf"/>
</dbReference>
<feature type="compositionally biased region" description="Low complexity" evidence="1">
    <location>
        <begin position="383"/>
        <end position="398"/>
    </location>
</feature>
<dbReference type="GO" id="GO:0004722">
    <property type="term" value="F:protein serine/threonine phosphatase activity"/>
    <property type="evidence" value="ECO:0007669"/>
    <property type="project" value="InterPro"/>
</dbReference>
<evidence type="ECO:0000313" key="4">
    <source>
        <dbReference type="Proteomes" id="UP000298416"/>
    </source>
</evidence>
<reference evidence="3" key="2">
    <citation type="submission" date="2020-08" db="EMBL/GenBank/DDBJ databases">
        <title>Plant Genome Project.</title>
        <authorList>
            <person name="Zhang R.-G."/>
        </authorList>
    </citation>
    <scope>NUCLEOTIDE SEQUENCE</scope>
    <source>
        <strain evidence="3">Huo1</strain>
        <tissue evidence="3">Leaf</tissue>
    </source>
</reference>
<evidence type="ECO:0000259" key="2">
    <source>
        <dbReference type="PROSITE" id="PS51746"/>
    </source>
</evidence>
<keyword evidence="4" id="KW-1185">Reference proteome</keyword>